<feature type="transmembrane region" description="Helical" evidence="1">
    <location>
        <begin position="81"/>
        <end position="99"/>
    </location>
</feature>
<organism evidence="2 3">
    <name type="scientific">Devosia sediminis</name>
    <dbReference type="NCBI Taxonomy" id="2798801"/>
    <lineage>
        <taxon>Bacteria</taxon>
        <taxon>Pseudomonadati</taxon>
        <taxon>Pseudomonadota</taxon>
        <taxon>Alphaproteobacteria</taxon>
        <taxon>Hyphomicrobiales</taxon>
        <taxon>Devosiaceae</taxon>
        <taxon>Devosia</taxon>
    </lineage>
</organism>
<feature type="transmembrane region" description="Helical" evidence="1">
    <location>
        <begin position="161"/>
        <end position="184"/>
    </location>
</feature>
<feature type="transmembrane region" description="Helical" evidence="1">
    <location>
        <begin position="243"/>
        <end position="268"/>
    </location>
</feature>
<evidence type="ECO:0000313" key="2">
    <source>
        <dbReference type="EMBL" id="MBJ3784390.1"/>
    </source>
</evidence>
<protein>
    <submittedName>
        <fullName evidence="2">Uncharacterized protein</fullName>
    </submittedName>
</protein>
<keyword evidence="1" id="KW-1133">Transmembrane helix</keyword>
<accession>A0A934IWP1</accession>
<gene>
    <name evidence="2" type="ORF">JEQ47_06630</name>
</gene>
<keyword evidence="1" id="KW-0472">Membrane</keyword>
<evidence type="ECO:0000256" key="1">
    <source>
        <dbReference type="SAM" id="Phobius"/>
    </source>
</evidence>
<keyword evidence="3" id="KW-1185">Reference proteome</keyword>
<dbReference type="EMBL" id="JAEKMH010000001">
    <property type="protein sequence ID" value="MBJ3784390.1"/>
    <property type="molecule type" value="Genomic_DNA"/>
</dbReference>
<evidence type="ECO:0000313" key="3">
    <source>
        <dbReference type="Proteomes" id="UP000602124"/>
    </source>
</evidence>
<sequence length="497" mass="53929">MFARTKASPVLVLAAVLLMAGLVQFPFSLNHDAAWHFYTATRVLAGDRIGVDIADINPPMAMWLFSLPGLLVTQFAAPPAIVFRAFTLLVALVAFAASLRSMQDMLGERGRGVLIAILGAFLLLPAYDFGQREHLAAFLLLPYACLAALPDERARPSVWRLLFIGALAGIGVCFKPYFLAIPLAVELWRMIDTRDWKSFLRVEILVMVAVGVLYLAAVALFAPGYLFGVVPDALKTYSGYERSFLAVALEVGSALLLPMIAFLLALIANPRCHRLSVAFLAVAFGFLVAALVQQKGWAYQTMPASLYVIAAATVQAAQATRFRLLTAAAIAFACLFPVVLNLRDHLSPGGTSDRVARLETVFADPDVETVYAFMTSPRDMHPAVLSARRQWADAYGVMMFLPAHLAALAAPPGDARAIEAISISEAYLAGMLARFEAAPPDVLAFDMNPSKLGIANAIGFDYFTFLATYPGFDALLARYDEVAPVGRFRLFKRRPGA</sequence>
<feature type="transmembrane region" description="Helical" evidence="1">
    <location>
        <begin position="324"/>
        <end position="342"/>
    </location>
</feature>
<feature type="transmembrane region" description="Helical" evidence="1">
    <location>
        <begin position="299"/>
        <end position="318"/>
    </location>
</feature>
<comment type="caution">
    <text evidence="2">The sequence shown here is derived from an EMBL/GenBank/DDBJ whole genome shotgun (WGS) entry which is preliminary data.</text>
</comment>
<proteinExistence type="predicted"/>
<feature type="transmembrane region" description="Helical" evidence="1">
    <location>
        <begin position="204"/>
        <end position="231"/>
    </location>
</feature>
<feature type="transmembrane region" description="Helical" evidence="1">
    <location>
        <begin position="274"/>
        <end position="292"/>
    </location>
</feature>
<name>A0A934IWP1_9HYPH</name>
<feature type="transmembrane region" description="Helical" evidence="1">
    <location>
        <begin position="111"/>
        <end position="127"/>
    </location>
</feature>
<keyword evidence="1" id="KW-0812">Transmembrane</keyword>
<dbReference type="AlphaFoldDB" id="A0A934IWP1"/>
<dbReference type="RefSeq" id="WP_198875558.1">
    <property type="nucleotide sequence ID" value="NZ_JAEKMH010000001.1"/>
</dbReference>
<dbReference type="Proteomes" id="UP000602124">
    <property type="component" value="Unassembled WGS sequence"/>
</dbReference>
<reference evidence="2" key="1">
    <citation type="submission" date="2020-12" db="EMBL/GenBank/DDBJ databases">
        <title>Devosia sp. MSA67 isolated from Mo River.</title>
        <authorList>
            <person name="Ma F."/>
            <person name="Zi Z."/>
        </authorList>
    </citation>
    <scope>NUCLEOTIDE SEQUENCE</scope>
    <source>
        <strain evidence="2">MSA67</strain>
    </source>
</reference>
<feature type="transmembrane region" description="Helical" evidence="1">
    <location>
        <begin position="7"/>
        <end position="27"/>
    </location>
</feature>